<dbReference type="PROSITE" id="PS50090">
    <property type="entry name" value="MYB_LIKE"/>
    <property type="match status" value="1"/>
</dbReference>
<evidence type="ECO:0000256" key="9">
    <source>
        <dbReference type="SAM" id="MobiDB-lite"/>
    </source>
</evidence>
<keyword evidence="4" id="KW-0156">Chromatin regulator</keyword>
<dbReference type="SMART" id="SM00717">
    <property type="entry name" value="SANT"/>
    <property type="match status" value="1"/>
</dbReference>
<dbReference type="HOGENOM" id="CLU_001331_0_0_1"/>
<dbReference type="InterPro" id="IPR014012">
    <property type="entry name" value="HSA_dom"/>
</dbReference>
<name>R8BTV3_PHAM7</name>
<dbReference type="Pfam" id="PF07529">
    <property type="entry name" value="HSA"/>
    <property type="match status" value="1"/>
</dbReference>
<keyword evidence="6" id="KW-0539">Nucleus</keyword>
<dbReference type="KEGG" id="tmn:UCRPA7_1672"/>
<dbReference type="GeneID" id="19321844"/>
<evidence type="ECO:0000256" key="5">
    <source>
        <dbReference type="ARBA" id="ARBA00023204"/>
    </source>
</evidence>
<feature type="compositionally biased region" description="Polar residues" evidence="9">
    <location>
        <begin position="153"/>
        <end position="163"/>
    </location>
</feature>
<dbReference type="OrthoDB" id="5364245at2759"/>
<dbReference type="InterPro" id="IPR009057">
    <property type="entry name" value="Homeodomain-like_sf"/>
</dbReference>
<sequence>MQRKLRELYHVATEPNGLPNFDFTNPDAPPTTPGENQFLVDSDILQGRNLNESKIPPRPKLNLETLKQYIAGSRSVPDENAPIASSKQSQDAVKASLKTETNSTNGPADVLRVLDHAVQTRHSPAPPVDANEGQILTEDVSKAASTKAHKTQPPESLSSTLTPAATDIPAEGGDLEVGKTGIESTSKSSTTSQKRIGKDGRTLPARDGDERQKKRQADAKHPAQQSLVPESMDVDEKTELVGADNGSTTQTATTPAIHDVSTDTSPDNEDSQYNEDENAGVEPEKPDGNQALPEAQDIDMKDAGDLPDPTSLQEANAQLLKESQANKSEENAVVPSRDQGGSLPSDDYFTTLFVDGFTRQSKWMKSIEVILGQAHKTVSTDDCAISLLENQACKVLRRVYHLQQNDKWSLRQPKRCPEPTRPSSHWDVLLQEMKWMRTDFREERKWKRAVARNLADACAEWVASDPEQRKALQVKALIPSPIKGDTSQDPAPDSAKDAEIDFLPTPVPDLVHTGDAESPMDVDEEINDWPVDTIAPSAIFALQDDEVIFGLRKSTMSDQLLDELPMYGAPLKAPKFDLTGSDSDPDAHWRRPALPLSKYVEGQMVISSSGPPCKRSRYRYEEEEESSGDRVLFDNEPADLSKAGPENKDVALFNPDMKPIRDRLHAGHQFRPPTEFNMPLQSFYESRMASQWTWAEDDELKALVREYSYNWSLISSMISTKSCFASGAERRTPWECFERWVQLEGLPNDMSKTQYFQTYQKRIDAAQRVIMQQSQAAQQQVGPNGAVTPVPRRRPTTTVRVERRRNQKHLALIDAMRKLAKKRETTIQKQQHAASLAAMRKANEVQQQRGPNKTPRDYSLMRWERDQQLAEKMAQYAQRQQEVHRRVRQLAKILKVSSSERS</sequence>
<accession>R8BTV3</accession>
<dbReference type="eggNOG" id="ENOG502RGMX">
    <property type="taxonomic scope" value="Eukaryota"/>
</dbReference>
<feature type="domain" description="HSA" evidence="11">
    <location>
        <begin position="413"/>
        <end position="487"/>
    </location>
</feature>
<reference evidence="13" key="1">
    <citation type="journal article" date="2013" name="Genome Announc.">
        <title>Draft genome sequence of the ascomycete Phaeoacremonium aleophilum strain UCR-PA7, a causal agent of the esca disease complex in grapevines.</title>
        <authorList>
            <person name="Blanco-Ulate B."/>
            <person name="Rolshausen P."/>
            <person name="Cantu D."/>
        </authorList>
    </citation>
    <scope>NUCLEOTIDE SEQUENCE [LARGE SCALE GENOMIC DNA]</scope>
    <source>
        <strain evidence="13">UCR-PA7</strain>
    </source>
</reference>
<keyword evidence="13" id="KW-1185">Reference proteome</keyword>
<evidence type="ECO:0000259" key="11">
    <source>
        <dbReference type="PROSITE" id="PS51204"/>
    </source>
</evidence>
<feature type="compositionally biased region" description="Basic and acidic residues" evidence="9">
    <location>
        <begin position="196"/>
        <end position="221"/>
    </location>
</feature>
<comment type="function">
    <text evidence="7">Component of the NuA4 histone acetyltransferase complex which is involved in transcriptional activation of selected genes principally by acetylation of nucleosomal histone H4 and H2A. The NuA4 complex is also involved in DNA repair.</text>
</comment>
<dbReference type="Proteomes" id="UP000014074">
    <property type="component" value="Unassembled WGS sequence"/>
</dbReference>
<feature type="region of interest" description="Disordered" evidence="9">
    <location>
        <begin position="776"/>
        <end position="800"/>
    </location>
</feature>
<evidence type="ECO:0000256" key="8">
    <source>
        <dbReference type="ARBA" id="ARBA00029670"/>
    </source>
</evidence>
<evidence type="ECO:0000256" key="2">
    <source>
        <dbReference type="ARBA" id="ARBA00008913"/>
    </source>
</evidence>
<evidence type="ECO:0000259" key="10">
    <source>
        <dbReference type="PROSITE" id="PS50090"/>
    </source>
</evidence>
<evidence type="ECO:0000256" key="4">
    <source>
        <dbReference type="ARBA" id="ARBA00022853"/>
    </source>
</evidence>
<comment type="subcellular location">
    <subcellularLocation>
        <location evidence="1">Nucleus</location>
    </subcellularLocation>
</comment>
<evidence type="ECO:0000256" key="3">
    <source>
        <dbReference type="ARBA" id="ARBA00022763"/>
    </source>
</evidence>
<gene>
    <name evidence="12" type="ORF">UCRPA7_1672</name>
</gene>
<evidence type="ECO:0000256" key="7">
    <source>
        <dbReference type="ARBA" id="ARBA00025178"/>
    </source>
</evidence>
<dbReference type="SMART" id="SM00573">
    <property type="entry name" value="HSA"/>
    <property type="match status" value="1"/>
</dbReference>
<dbReference type="PROSITE" id="PS51204">
    <property type="entry name" value="HSA"/>
    <property type="match status" value="1"/>
</dbReference>
<dbReference type="RefSeq" id="XP_007912442.1">
    <property type="nucleotide sequence ID" value="XM_007914251.1"/>
</dbReference>
<dbReference type="SUPFAM" id="SSF46689">
    <property type="entry name" value="Homeodomain-like"/>
    <property type="match status" value="1"/>
</dbReference>
<evidence type="ECO:0000313" key="13">
    <source>
        <dbReference type="Proteomes" id="UP000014074"/>
    </source>
</evidence>
<dbReference type="InterPro" id="IPR001005">
    <property type="entry name" value="SANT/Myb"/>
</dbReference>
<feature type="region of interest" description="Disordered" evidence="9">
    <location>
        <begin position="73"/>
        <end position="292"/>
    </location>
</feature>
<feature type="compositionally biased region" description="Polar residues" evidence="9">
    <location>
        <begin position="245"/>
        <end position="254"/>
    </location>
</feature>
<protein>
    <recommendedName>
        <fullName evidence="8">Vacuolar import and degradation protein 21</fullName>
    </recommendedName>
</protein>
<dbReference type="GO" id="GO:0006281">
    <property type="term" value="P:DNA repair"/>
    <property type="evidence" value="ECO:0007669"/>
    <property type="project" value="UniProtKB-KW"/>
</dbReference>
<dbReference type="EMBL" id="KB932897">
    <property type="protein sequence ID" value="EOO02802.1"/>
    <property type="molecule type" value="Genomic_DNA"/>
</dbReference>
<dbReference type="PANTHER" id="PTHR46459:SF1">
    <property type="entry name" value="E1A-BINDING PROTEIN P400"/>
    <property type="match status" value="1"/>
</dbReference>
<organism evidence="12 13">
    <name type="scientific">Phaeoacremonium minimum (strain UCR-PA7)</name>
    <name type="common">Esca disease fungus</name>
    <name type="synonym">Togninia minima</name>
    <dbReference type="NCBI Taxonomy" id="1286976"/>
    <lineage>
        <taxon>Eukaryota</taxon>
        <taxon>Fungi</taxon>
        <taxon>Dikarya</taxon>
        <taxon>Ascomycota</taxon>
        <taxon>Pezizomycotina</taxon>
        <taxon>Sordariomycetes</taxon>
        <taxon>Sordariomycetidae</taxon>
        <taxon>Togniniales</taxon>
        <taxon>Togniniaceae</taxon>
        <taxon>Phaeoacremonium</taxon>
    </lineage>
</organism>
<dbReference type="AlphaFoldDB" id="R8BTV3"/>
<keyword evidence="5" id="KW-0234">DNA repair</keyword>
<feature type="region of interest" description="Disordered" evidence="9">
    <location>
        <begin position="605"/>
        <end position="652"/>
    </location>
</feature>
<evidence type="ECO:0000256" key="1">
    <source>
        <dbReference type="ARBA" id="ARBA00004123"/>
    </source>
</evidence>
<proteinExistence type="inferred from homology"/>
<feature type="domain" description="Myb-like" evidence="10">
    <location>
        <begin position="684"/>
        <end position="744"/>
    </location>
</feature>
<dbReference type="GO" id="GO:0003682">
    <property type="term" value="F:chromatin binding"/>
    <property type="evidence" value="ECO:0007669"/>
    <property type="project" value="TreeGrafter"/>
</dbReference>
<dbReference type="PANTHER" id="PTHR46459">
    <property type="entry name" value="E1A-BINDING PROTEIN P400-RELATED"/>
    <property type="match status" value="1"/>
</dbReference>
<dbReference type="Pfam" id="PF13921">
    <property type="entry name" value="Myb_DNA-bind_6"/>
    <property type="match status" value="1"/>
</dbReference>
<evidence type="ECO:0000313" key="12">
    <source>
        <dbReference type="EMBL" id="EOO02802.1"/>
    </source>
</evidence>
<dbReference type="Gene3D" id="1.10.10.60">
    <property type="entry name" value="Homeodomain-like"/>
    <property type="match status" value="1"/>
</dbReference>
<feature type="compositionally biased region" description="Acidic residues" evidence="9">
    <location>
        <begin position="266"/>
        <end position="279"/>
    </location>
</feature>
<dbReference type="CDD" id="cd00167">
    <property type="entry name" value="SANT"/>
    <property type="match status" value="1"/>
</dbReference>
<evidence type="ECO:0000256" key="6">
    <source>
        <dbReference type="ARBA" id="ARBA00023242"/>
    </source>
</evidence>
<dbReference type="GO" id="GO:0005634">
    <property type="term" value="C:nucleus"/>
    <property type="evidence" value="ECO:0007669"/>
    <property type="project" value="UniProtKB-SubCell"/>
</dbReference>
<keyword evidence="3" id="KW-0227">DNA damage</keyword>
<dbReference type="GO" id="GO:0035267">
    <property type="term" value="C:NuA4 histone acetyltransferase complex"/>
    <property type="evidence" value="ECO:0007669"/>
    <property type="project" value="TreeGrafter"/>
</dbReference>
<dbReference type="GO" id="GO:0006325">
    <property type="term" value="P:chromatin organization"/>
    <property type="evidence" value="ECO:0007669"/>
    <property type="project" value="UniProtKB-KW"/>
</dbReference>
<comment type="similarity">
    <text evidence="2">Belongs to the EAF1 family.</text>
</comment>